<comment type="caution">
    <text evidence="3">The sequence shown here is derived from an EMBL/GenBank/DDBJ whole genome shotgun (WGS) entry which is preliminary data.</text>
</comment>
<keyword evidence="1" id="KW-0812">Transmembrane</keyword>
<evidence type="ECO:0000313" key="4">
    <source>
        <dbReference type="Proteomes" id="UP000433104"/>
    </source>
</evidence>
<protein>
    <recommendedName>
        <fullName evidence="2">Anti-sigma K factor RskA C-terminal domain-containing protein</fullName>
    </recommendedName>
</protein>
<keyword evidence="1" id="KW-1133">Transmembrane helix</keyword>
<sequence>MADDALPLDDESFMLAGELALGVLEGDEYAIAQRRLLEERDFASAVEWWQLHLASMAEASGELQPSDDVWRGIEARISSETKGVAGIPRTTDQRSYSRLSLATFATGLGLAAAALALFIATPRTVEVVPTDITTSPSPQLVAQLQDQETGRRLASIVDVPNQRLALNITGLEAEPGQTPELWVIPEGGAPYSLGAIPGSGQFERQLSNEEEDLLRAGVTLAVTFEDDTGVRHEAPTLPILLSGPLDPV</sequence>
<accession>A0A844ZF96</accession>
<dbReference type="InterPro" id="IPR051474">
    <property type="entry name" value="Anti-sigma-K/W_factor"/>
</dbReference>
<dbReference type="PANTHER" id="PTHR37461">
    <property type="entry name" value="ANTI-SIGMA-K FACTOR RSKA"/>
    <property type="match status" value="1"/>
</dbReference>
<dbReference type="PANTHER" id="PTHR37461:SF1">
    <property type="entry name" value="ANTI-SIGMA-K FACTOR RSKA"/>
    <property type="match status" value="1"/>
</dbReference>
<evidence type="ECO:0000256" key="1">
    <source>
        <dbReference type="SAM" id="Phobius"/>
    </source>
</evidence>
<organism evidence="3 4">
    <name type="scientific">Parapontixanthobacter aurantiacus</name>
    <dbReference type="NCBI Taxonomy" id="1463599"/>
    <lineage>
        <taxon>Bacteria</taxon>
        <taxon>Pseudomonadati</taxon>
        <taxon>Pseudomonadota</taxon>
        <taxon>Alphaproteobacteria</taxon>
        <taxon>Sphingomonadales</taxon>
        <taxon>Erythrobacteraceae</taxon>
        <taxon>Parapontixanthobacter</taxon>
    </lineage>
</organism>
<feature type="domain" description="Anti-sigma K factor RskA C-terminal" evidence="2">
    <location>
        <begin position="109"/>
        <end position="239"/>
    </location>
</feature>
<dbReference type="Pfam" id="PF10099">
    <property type="entry name" value="RskA_C"/>
    <property type="match status" value="1"/>
</dbReference>
<proteinExistence type="predicted"/>
<reference evidence="3 4" key="1">
    <citation type="submission" date="2019-12" db="EMBL/GenBank/DDBJ databases">
        <title>Genomic-based taxomic classification of the family Erythrobacteraceae.</title>
        <authorList>
            <person name="Xu L."/>
        </authorList>
    </citation>
    <scope>NUCLEOTIDE SEQUENCE [LARGE SCALE GENOMIC DNA]</scope>
    <source>
        <strain evidence="3 4">MCCC 1A09962</strain>
    </source>
</reference>
<keyword evidence="4" id="KW-1185">Reference proteome</keyword>
<dbReference type="EMBL" id="WTYW01000002">
    <property type="protein sequence ID" value="MXO86448.1"/>
    <property type="molecule type" value="Genomic_DNA"/>
</dbReference>
<dbReference type="AlphaFoldDB" id="A0A844ZF96"/>
<dbReference type="OrthoDB" id="9816387at2"/>
<evidence type="ECO:0000259" key="2">
    <source>
        <dbReference type="Pfam" id="PF10099"/>
    </source>
</evidence>
<dbReference type="InterPro" id="IPR018764">
    <property type="entry name" value="RskA_C"/>
</dbReference>
<dbReference type="RefSeq" id="WP_160683273.1">
    <property type="nucleotide sequence ID" value="NZ_WTYW01000002.1"/>
</dbReference>
<gene>
    <name evidence="3" type="ORF">GRI38_10470</name>
</gene>
<name>A0A844ZF96_9SPHN</name>
<dbReference type="Proteomes" id="UP000433104">
    <property type="component" value="Unassembled WGS sequence"/>
</dbReference>
<evidence type="ECO:0000313" key="3">
    <source>
        <dbReference type="EMBL" id="MXO86448.1"/>
    </source>
</evidence>
<dbReference type="GO" id="GO:0006417">
    <property type="term" value="P:regulation of translation"/>
    <property type="evidence" value="ECO:0007669"/>
    <property type="project" value="TreeGrafter"/>
</dbReference>
<keyword evidence="1" id="KW-0472">Membrane</keyword>
<feature type="transmembrane region" description="Helical" evidence="1">
    <location>
        <begin position="99"/>
        <end position="120"/>
    </location>
</feature>
<dbReference type="GO" id="GO:0005886">
    <property type="term" value="C:plasma membrane"/>
    <property type="evidence" value="ECO:0007669"/>
    <property type="project" value="InterPro"/>
</dbReference>
<dbReference type="GO" id="GO:0016989">
    <property type="term" value="F:sigma factor antagonist activity"/>
    <property type="evidence" value="ECO:0007669"/>
    <property type="project" value="TreeGrafter"/>
</dbReference>